<keyword evidence="5 7" id="KW-1133">Transmembrane helix</keyword>
<evidence type="ECO:0000256" key="6">
    <source>
        <dbReference type="ARBA" id="ARBA00023136"/>
    </source>
</evidence>
<dbReference type="Proteomes" id="UP000191144">
    <property type="component" value="Chromosome F"/>
</dbReference>
<feature type="transmembrane region" description="Helical" evidence="7">
    <location>
        <begin position="97"/>
        <end position="118"/>
    </location>
</feature>
<evidence type="ECO:0000259" key="8">
    <source>
        <dbReference type="Pfam" id="PF01699"/>
    </source>
</evidence>
<keyword evidence="6 7" id="KW-0472">Membrane</keyword>
<evidence type="ECO:0000256" key="5">
    <source>
        <dbReference type="ARBA" id="ARBA00022989"/>
    </source>
</evidence>
<dbReference type="InterPro" id="IPR051359">
    <property type="entry name" value="CaCA_antiporter"/>
</dbReference>
<feature type="domain" description="Sodium/calcium exchanger membrane region" evidence="8">
    <location>
        <begin position="27"/>
        <end position="170"/>
    </location>
</feature>
<dbReference type="Gene3D" id="1.20.1420.30">
    <property type="entry name" value="NCX, central ion-binding region"/>
    <property type="match status" value="2"/>
</dbReference>
<dbReference type="GO" id="GO:0008324">
    <property type="term" value="F:monoatomic cation transmembrane transporter activity"/>
    <property type="evidence" value="ECO:0007669"/>
    <property type="project" value="TreeGrafter"/>
</dbReference>
<organism evidence="9 10">
    <name type="scientific">Lachancea meyersii CBS 8951</name>
    <dbReference type="NCBI Taxonomy" id="1266667"/>
    <lineage>
        <taxon>Eukaryota</taxon>
        <taxon>Fungi</taxon>
        <taxon>Dikarya</taxon>
        <taxon>Ascomycota</taxon>
        <taxon>Saccharomycotina</taxon>
        <taxon>Saccharomycetes</taxon>
        <taxon>Saccharomycetales</taxon>
        <taxon>Saccharomycetaceae</taxon>
        <taxon>Lachancea</taxon>
    </lineage>
</organism>
<feature type="transmembrane region" description="Helical" evidence="7">
    <location>
        <begin position="450"/>
        <end position="475"/>
    </location>
</feature>
<dbReference type="Pfam" id="PF01699">
    <property type="entry name" value="Na_Ca_ex"/>
    <property type="match status" value="2"/>
</dbReference>
<keyword evidence="10" id="KW-1185">Reference proteome</keyword>
<reference evidence="10" key="1">
    <citation type="submission" date="2016-03" db="EMBL/GenBank/DDBJ databases">
        <authorList>
            <person name="Devillers Hugo."/>
        </authorList>
    </citation>
    <scope>NUCLEOTIDE SEQUENCE [LARGE SCALE GENOMIC DNA]</scope>
</reference>
<proteinExistence type="inferred from homology"/>
<dbReference type="InterPro" id="IPR044880">
    <property type="entry name" value="NCX_ion-bd_dom_sf"/>
</dbReference>
<feature type="transmembrane region" description="Helical" evidence="7">
    <location>
        <begin position="626"/>
        <end position="645"/>
    </location>
</feature>
<gene>
    <name evidence="9" type="ORF">LAME_0F03642G</name>
</gene>
<evidence type="ECO:0000256" key="3">
    <source>
        <dbReference type="ARBA" id="ARBA00022448"/>
    </source>
</evidence>
<dbReference type="InterPro" id="IPR004837">
    <property type="entry name" value="NaCa_Exmemb"/>
</dbReference>
<name>A0A1G4JRD6_9SACH</name>
<protein>
    <submittedName>
        <fullName evidence="9">LAME_0F03642g1_1</fullName>
    </submittedName>
</protein>
<feature type="transmembrane region" description="Helical" evidence="7">
    <location>
        <begin position="20"/>
        <end position="39"/>
    </location>
</feature>
<comment type="subcellular location">
    <subcellularLocation>
        <location evidence="1">Membrane</location>
        <topology evidence="1">Multi-pass membrane protein</topology>
    </subcellularLocation>
</comment>
<feature type="transmembrane region" description="Helical" evidence="7">
    <location>
        <begin position="535"/>
        <end position="557"/>
    </location>
</feature>
<keyword evidence="3" id="KW-0813">Transport</keyword>
<evidence type="ECO:0000256" key="1">
    <source>
        <dbReference type="ARBA" id="ARBA00004141"/>
    </source>
</evidence>
<feature type="transmembrane region" description="Helical" evidence="7">
    <location>
        <begin position="592"/>
        <end position="614"/>
    </location>
</feature>
<feature type="transmembrane region" description="Helical" evidence="7">
    <location>
        <begin position="370"/>
        <end position="391"/>
    </location>
</feature>
<dbReference type="AlphaFoldDB" id="A0A1G4JRD6"/>
<evidence type="ECO:0000313" key="10">
    <source>
        <dbReference type="Proteomes" id="UP000191144"/>
    </source>
</evidence>
<feature type="transmembrane region" description="Helical" evidence="7">
    <location>
        <begin position="397"/>
        <end position="418"/>
    </location>
</feature>
<dbReference type="EMBL" id="LT598477">
    <property type="protein sequence ID" value="SCU93391.1"/>
    <property type="molecule type" value="Genomic_DNA"/>
</dbReference>
<sequence>MELPHPSALFSGSHLDVPFVVLSLAYVATCFIHLGLCASDYLCPTVATLTRARSSARSRGILAAVLLAWCNSSPDLVTNFMSWTSSHTPALSVGEVLGSSGFILCVVQGALFVVMGPVRPRLDANHARHIFQDLSFVLVAVLTMLYVSLRNEITLLNCALMLALYAGYIASKTSATTESPGEEPSLELSETNDYDPAPKFSVLSALDYTALYAVMQQSSPLGDDAITMQTLDSRGLDAQFVAPRPLTVPTTQNFNNSLNNDRPVVHSSPSAFAPYHDDNEDLPDAINDVELPIAYEHTLHSRLLRLKNGALFVLAPQLLNFTTKSVPARLLAITMVPSTIILRLTCPQFQDLLQRSEDPGDKAVLEPKNLILMLTHSVCAPGCALMLLAILLNSHIAWPYILVSVVAATSLLTSTIAFRWQILQVNRFSLNDTEIHDDRAAMRLDVLERYVMTLFNAVGIINCVLWIAVFANALIEVMIIYQRLTNISEAVLGLTIFSWGNSVSDLVSNVAMCKLHLKIDSPPNQDERAQLASRYFFIALSACLGGILLNILIGVGLSGFTSMLINANGVNSNKFWLFRSVSLKTTSIDYKFVISAVFILVQDVLLLVVFSGIPVVTDFVTQYSKYVGIFLCFWWGLATLTNVIIETAA</sequence>
<dbReference type="OrthoDB" id="407410at2759"/>
<comment type="similarity">
    <text evidence="2">Belongs to the Ca(2+):cation antiporter (CaCA) (TC 2.A.19) family.</text>
</comment>
<evidence type="ECO:0000256" key="2">
    <source>
        <dbReference type="ARBA" id="ARBA00008170"/>
    </source>
</evidence>
<accession>A0A1G4JRD6</accession>
<evidence type="ECO:0000313" key="9">
    <source>
        <dbReference type="EMBL" id="SCU93391.1"/>
    </source>
</evidence>
<dbReference type="GO" id="GO:0006874">
    <property type="term" value="P:intracellular calcium ion homeostasis"/>
    <property type="evidence" value="ECO:0007669"/>
    <property type="project" value="TreeGrafter"/>
</dbReference>
<keyword evidence="4 7" id="KW-0812">Transmembrane</keyword>
<evidence type="ECO:0000256" key="7">
    <source>
        <dbReference type="SAM" id="Phobius"/>
    </source>
</evidence>
<evidence type="ECO:0000256" key="4">
    <source>
        <dbReference type="ARBA" id="ARBA00022692"/>
    </source>
</evidence>
<feature type="transmembrane region" description="Helical" evidence="7">
    <location>
        <begin position="130"/>
        <end position="147"/>
    </location>
</feature>
<feature type="domain" description="Sodium/calcium exchanger membrane region" evidence="8">
    <location>
        <begin position="457"/>
        <end position="641"/>
    </location>
</feature>
<dbReference type="GO" id="GO:0016020">
    <property type="term" value="C:membrane"/>
    <property type="evidence" value="ECO:0007669"/>
    <property type="project" value="UniProtKB-SubCell"/>
</dbReference>
<dbReference type="PANTHER" id="PTHR12266:SF0">
    <property type="entry name" value="MITOCHONDRIAL SODIUM_CALCIUM EXCHANGER PROTEIN"/>
    <property type="match status" value="1"/>
</dbReference>
<dbReference type="PANTHER" id="PTHR12266">
    <property type="entry name" value="NA+/CA2+ K+ INDEPENDENT EXCHANGER"/>
    <property type="match status" value="1"/>
</dbReference>